<accession>A0ABW3TSD1</accession>
<organism evidence="1 2">
    <name type="scientific">Leucobacter albus</name>
    <dbReference type="NCBI Taxonomy" id="272210"/>
    <lineage>
        <taxon>Bacteria</taxon>
        <taxon>Bacillati</taxon>
        <taxon>Actinomycetota</taxon>
        <taxon>Actinomycetes</taxon>
        <taxon>Micrococcales</taxon>
        <taxon>Microbacteriaceae</taxon>
        <taxon>Leucobacter</taxon>
    </lineage>
</organism>
<dbReference type="RefSeq" id="WP_343961560.1">
    <property type="nucleotide sequence ID" value="NZ_BAAAKZ010000012.1"/>
</dbReference>
<sequence>MLQIHMPGTLGGNLLEHLLVESIGAVRGGGVFAWTNAGGASLFLEDPVMAEMLANAKFSLLVGTDAITDTTAIEKLQAFEARWPNLCVQAFLSPERSLFHPKFAWFEHDDHVSFIVGSGNLTVGGLLSNWEASYVVRVALEDAEPSIAAIDSFMSSYEASIFPMSDANVLDRVAQNKGNERNLRGQSRLRGGSGSAAAVDEENTVLIAEIPAAGTRWQQANFDKQNYEGFFGAKVGSQRRVVLQNVRPSGELAPAESRPSVEVASQNYRFELAAAAGVPYPTEGPPIGVFVKLDTGQFLYSLIVPGEDGYEEISQFLDVTWNGNARMKRRVTSTVRDFKTQWPGCPIWNAALPDL</sequence>
<reference evidence="2" key="1">
    <citation type="journal article" date="2019" name="Int. J. Syst. Evol. Microbiol.">
        <title>The Global Catalogue of Microorganisms (GCM) 10K type strain sequencing project: providing services to taxonomists for standard genome sequencing and annotation.</title>
        <authorList>
            <consortium name="The Broad Institute Genomics Platform"/>
            <consortium name="The Broad Institute Genome Sequencing Center for Infectious Disease"/>
            <person name="Wu L."/>
            <person name="Ma J."/>
        </authorList>
    </citation>
    <scope>NUCLEOTIDE SEQUENCE [LARGE SCALE GENOMIC DNA]</scope>
    <source>
        <strain evidence="2">CCUG 50213</strain>
    </source>
</reference>
<proteinExistence type="predicted"/>
<dbReference type="SUPFAM" id="SSF56024">
    <property type="entry name" value="Phospholipase D/nuclease"/>
    <property type="match status" value="1"/>
</dbReference>
<dbReference type="EMBL" id="JBHTLY010000009">
    <property type="protein sequence ID" value="MFD1203204.1"/>
    <property type="molecule type" value="Genomic_DNA"/>
</dbReference>
<evidence type="ECO:0000313" key="1">
    <source>
        <dbReference type="EMBL" id="MFD1203204.1"/>
    </source>
</evidence>
<keyword evidence="2" id="KW-1185">Reference proteome</keyword>
<dbReference type="CDD" id="cd09117">
    <property type="entry name" value="PLDc_Bfil_DEXD_like"/>
    <property type="match status" value="1"/>
</dbReference>
<protein>
    <submittedName>
        <fullName evidence="1">Phospholipase D family protein</fullName>
    </submittedName>
</protein>
<dbReference type="Proteomes" id="UP001597181">
    <property type="component" value="Unassembled WGS sequence"/>
</dbReference>
<comment type="caution">
    <text evidence="1">The sequence shown here is derived from an EMBL/GenBank/DDBJ whole genome shotgun (WGS) entry which is preliminary data.</text>
</comment>
<gene>
    <name evidence="1" type="ORF">ACFQ3U_15005</name>
</gene>
<name>A0ABW3TSD1_9MICO</name>
<dbReference type="Gene3D" id="3.30.870.10">
    <property type="entry name" value="Endonuclease Chain A"/>
    <property type="match status" value="1"/>
</dbReference>
<evidence type="ECO:0000313" key="2">
    <source>
        <dbReference type="Proteomes" id="UP001597181"/>
    </source>
</evidence>